<organism evidence="1 2">
    <name type="scientific">Sphingomonas adhaesiva</name>
    <dbReference type="NCBI Taxonomy" id="28212"/>
    <lineage>
        <taxon>Bacteria</taxon>
        <taxon>Pseudomonadati</taxon>
        <taxon>Pseudomonadota</taxon>
        <taxon>Alphaproteobacteria</taxon>
        <taxon>Sphingomonadales</taxon>
        <taxon>Sphingomonadaceae</taxon>
        <taxon>Sphingomonas</taxon>
    </lineage>
</organism>
<dbReference type="AlphaFoldDB" id="A0A2A4ICJ4"/>
<keyword evidence="2" id="KW-1185">Reference proteome</keyword>
<evidence type="ECO:0000313" key="1">
    <source>
        <dbReference type="EMBL" id="PCG15513.1"/>
    </source>
</evidence>
<dbReference type="InterPro" id="IPR049973">
    <property type="entry name" value="STY0301-like"/>
</dbReference>
<accession>A0A2A4ICJ4</accession>
<name>A0A2A4ICJ4_9SPHN</name>
<protein>
    <submittedName>
        <fullName evidence="1">Uncharacterized protein</fullName>
    </submittedName>
</protein>
<evidence type="ECO:0000313" key="2">
    <source>
        <dbReference type="Proteomes" id="UP000218323"/>
    </source>
</evidence>
<dbReference type="EMBL" id="NWVC01000001">
    <property type="protein sequence ID" value="PCG15513.1"/>
    <property type="molecule type" value="Genomic_DNA"/>
</dbReference>
<dbReference type="RefSeq" id="WP_066706075.1">
    <property type="nucleotide sequence ID" value="NZ_JBHIWA010000004.1"/>
</dbReference>
<reference evidence="1 2" key="1">
    <citation type="submission" date="2017-09" db="EMBL/GenBank/DDBJ databases">
        <title>Sphingomonas adhaesiva DSM 7418, whole genome shotgun sequence.</title>
        <authorList>
            <person name="Feng G."/>
            <person name="Zhu H."/>
        </authorList>
    </citation>
    <scope>NUCLEOTIDE SEQUENCE [LARGE SCALE GENOMIC DNA]</scope>
    <source>
        <strain evidence="1 2">DSM 7418</strain>
    </source>
</reference>
<dbReference type="NCBIfam" id="NF042415">
    <property type="entry name" value="STY0301_fam"/>
    <property type="match status" value="1"/>
</dbReference>
<comment type="caution">
    <text evidence="1">The sequence shown here is derived from an EMBL/GenBank/DDBJ whole genome shotgun (WGS) entry which is preliminary data.</text>
</comment>
<gene>
    <name evidence="1" type="ORF">COA07_00485</name>
</gene>
<sequence>MIAMLMLTTAVAVTCPSPRDAAPLVGFALFDGPVADNAVLAPDTSRRRNGVLVQTWRVDGVYRAGRSLTLRCDYPRRPPLFVPVARRMTMCQARWHAAGPSLSCR</sequence>
<proteinExistence type="predicted"/>
<dbReference type="Proteomes" id="UP000218323">
    <property type="component" value="Unassembled WGS sequence"/>
</dbReference>